<evidence type="ECO:0000313" key="3">
    <source>
        <dbReference type="Proteomes" id="UP000092177"/>
    </source>
</evidence>
<comment type="caution">
    <text evidence="2">The sequence shown here is derived from an EMBL/GenBank/DDBJ whole genome shotgun (WGS) entry which is preliminary data.</text>
</comment>
<dbReference type="AlphaFoldDB" id="A0A1B7YTJ7"/>
<dbReference type="GeneID" id="28859631"/>
<evidence type="ECO:0000313" key="2">
    <source>
        <dbReference type="EMBL" id="OBR15369.1"/>
    </source>
</evidence>
<dbReference type="RefSeq" id="XP_018163886.1">
    <property type="nucleotide sequence ID" value="XM_018295524.1"/>
</dbReference>
<organism evidence="2 3">
    <name type="scientific">Colletotrichum higginsianum (strain IMI 349063)</name>
    <name type="common">Crucifer anthracnose fungus</name>
    <dbReference type="NCBI Taxonomy" id="759273"/>
    <lineage>
        <taxon>Eukaryota</taxon>
        <taxon>Fungi</taxon>
        <taxon>Dikarya</taxon>
        <taxon>Ascomycota</taxon>
        <taxon>Pezizomycotina</taxon>
        <taxon>Sordariomycetes</taxon>
        <taxon>Hypocreomycetidae</taxon>
        <taxon>Glomerellales</taxon>
        <taxon>Glomerellaceae</taxon>
        <taxon>Colletotrichum</taxon>
        <taxon>Colletotrichum destructivum species complex</taxon>
    </lineage>
</organism>
<sequence length="121" mass="13400">MRAKLSTNNTLKDKKTHVCYHMRDISPQPSLHGGREKQKEGKKKEQLARCRLSQRINPAIGISVGRPEVIRSADLGPILFRAMLSLVLFVVVPSLEPDAGDDSVVSLVFLSENPAPRFPTP</sequence>
<feature type="region of interest" description="Disordered" evidence="1">
    <location>
        <begin position="22"/>
        <end position="47"/>
    </location>
</feature>
<feature type="compositionally biased region" description="Basic and acidic residues" evidence="1">
    <location>
        <begin position="33"/>
        <end position="47"/>
    </location>
</feature>
<dbReference type="KEGG" id="chig:CH63R_00549"/>
<gene>
    <name evidence="2" type="ORF">CH63R_00549</name>
</gene>
<keyword evidence="3" id="KW-1185">Reference proteome</keyword>
<reference evidence="3" key="1">
    <citation type="journal article" date="2017" name="BMC Genomics">
        <title>Gapless genome assembly of Colletotrichum higginsianum reveals chromosome structure and association of transposable elements with secondary metabolite gene clusters.</title>
        <authorList>
            <person name="Dallery J.-F."/>
            <person name="Lapalu N."/>
            <person name="Zampounis A."/>
            <person name="Pigne S."/>
            <person name="Luyten I."/>
            <person name="Amselem J."/>
            <person name="Wittenberg A.H.J."/>
            <person name="Zhou S."/>
            <person name="de Queiroz M.V."/>
            <person name="Robin G.P."/>
            <person name="Auger A."/>
            <person name="Hainaut M."/>
            <person name="Henrissat B."/>
            <person name="Kim K.-T."/>
            <person name="Lee Y.-H."/>
            <person name="Lespinet O."/>
            <person name="Schwartz D.C."/>
            <person name="Thon M.R."/>
            <person name="O'Connell R.J."/>
        </authorList>
    </citation>
    <scope>NUCLEOTIDE SEQUENCE [LARGE SCALE GENOMIC DNA]</scope>
    <source>
        <strain evidence="3">IMI 349063</strain>
    </source>
</reference>
<accession>A0A1B7YTJ7</accession>
<evidence type="ECO:0000256" key="1">
    <source>
        <dbReference type="SAM" id="MobiDB-lite"/>
    </source>
</evidence>
<dbReference type="EMBL" id="LTAN01000001">
    <property type="protein sequence ID" value="OBR15369.1"/>
    <property type="molecule type" value="Genomic_DNA"/>
</dbReference>
<name>A0A1B7YTJ7_COLHI</name>
<dbReference type="Proteomes" id="UP000092177">
    <property type="component" value="Chromosome 1"/>
</dbReference>
<proteinExistence type="predicted"/>
<dbReference type="VEuPathDB" id="FungiDB:CH63R_00549"/>
<protein>
    <submittedName>
        <fullName evidence="2">Uncharacterized protein</fullName>
    </submittedName>
</protein>